<evidence type="ECO:0000313" key="2">
    <source>
        <dbReference type="EMBL" id="PSM41972.1"/>
    </source>
</evidence>
<keyword evidence="1" id="KW-0812">Transmembrane</keyword>
<feature type="transmembrane region" description="Helical" evidence="1">
    <location>
        <begin position="21"/>
        <end position="41"/>
    </location>
</feature>
<proteinExistence type="predicted"/>
<comment type="caution">
    <text evidence="2">The sequence shown here is derived from an EMBL/GenBank/DDBJ whole genome shotgun (WGS) entry which is preliminary data.</text>
</comment>
<keyword evidence="1" id="KW-0472">Membrane</keyword>
<evidence type="ECO:0000256" key="1">
    <source>
        <dbReference type="SAM" id="Phobius"/>
    </source>
</evidence>
<organism evidence="2 3">
    <name type="scientific">Streptomyces dioscori</name>
    <dbReference type="NCBI Taxonomy" id="2109333"/>
    <lineage>
        <taxon>Bacteria</taxon>
        <taxon>Bacillati</taxon>
        <taxon>Actinomycetota</taxon>
        <taxon>Actinomycetes</taxon>
        <taxon>Kitasatosporales</taxon>
        <taxon>Streptomycetaceae</taxon>
        <taxon>Streptomyces</taxon>
        <taxon>Streptomyces aurantiacus group</taxon>
    </lineage>
</organism>
<keyword evidence="3" id="KW-1185">Reference proteome</keyword>
<dbReference type="AlphaFoldDB" id="A0A2P8Q6X0"/>
<evidence type="ECO:0000313" key="3">
    <source>
        <dbReference type="Proteomes" id="UP000240429"/>
    </source>
</evidence>
<dbReference type="Proteomes" id="UP000240429">
    <property type="component" value="Unassembled WGS sequence"/>
</dbReference>
<reference evidence="2 3" key="1">
    <citation type="submission" date="2018-03" db="EMBL/GenBank/DDBJ databases">
        <title>Streptomyces dioscori sp. nov., a novel endophytic actinobacterium isolated from bulbil of Dioscorea bulbifera L.</title>
        <authorList>
            <person name="Zhikuan W."/>
        </authorList>
    </citation>
    <scope>NUCLEOTIDE SEQUENCE [LARGE SCALE GENOMIC DNA]</scope>
    <source>
        <strain evidence="2 3">A217</strain>
    </source>
</reference>
<dbReference type="EMBL" id="PYBJ01000010">
    <property type="protein sequence ID" value="PSM41972.1"/>
    <property type="molecule type" value="Genomic_DNA"/>
</dbReference>
<sequence>MSAPTHTPPHPATGRGVDTRLPWWALLLPALAFAALLLLILNPADAHAAGTDPAVGSLFERIQHLVLHQGS</sequence>
<accession>A0A2P8Q6X0</accession>
<protein>
    <submittedName>
        <fullName evidence="2">Uncharacterized protein</fullName>
    </submittedName>
</protein>
<dbReference type="RefSeq" id="WP_107017781.1">
    <property type="nucleotide sequence ID" value="NZ_KZ679043.1"/>
</dbReference>
<keyword evidence="1" id="KW-1133">Transmembrane helix</keyword>
<name>A0A2P8Q6X0_9ACTN</name>
<gene>
    <name evidence="2" type="ORF">C6Y14_18410</name>
</gene>